<name>A0AAE2DX13_PSEFL</name>
<evidence type="ECO:0000313" key="1">
    <source>
        <dbReference type="EMBL" id="KIP94536.1"/>
    </source>
</evidence>
<dbReference type="Proteomes" id="UP000032086">
    <property type="component" value="Unassembled WGS sequence"/>
</dbReference>
<evidence type="ECO:0000313" key="2">
    <source>
        <dbReference type="Proteomes" id="UP000032086"/>
    </source>
</evidence>
<organism evidence="1 2">
    <name type="scientific">Pseudomonas fluorescens</name>
    <dbReference type="NCBI Taxonomy" id="294"/>
    <lineage>
        <taxon>Bacteria</taxon>
        <taxon>Pseudomonadati</taxon>
        <taxon>Pseudomonadota</taxon>
        <taxon>Gammaproteobacteria</taxon>
        <taxon>Pseudomonadales</taxon>
        <taxon>Pseudomonadaceae</taxon>
        <taxon>Pseudomonas</taxon>
    </lineage>
</organism>
<protein>
    <recommendedName>
        <fullName evidence="3">PIN domain-containing protein</fullName>
    </recommendedName>
</protein>
<gene>
    <name evidence="1" type="ORF">RU10_09340</name>
</gene>
<dbReference type="AlphaFoldDB" id="A0AAE2DX13"/>
<proteinExistence type="predicted"/>
<comment type="caution">
    <text evidence="1">The sequence shown here is derived from an EMBL/GenBank/DDBJ whole genome shotgun (WGS) entry which is preliminary data.</text>
</comment>
<accession>A0AAE2DX13</accession>
<reference evidence="1 2" key="1">
    <citation type="submission" date="2014-12" db="EMBL/GenBank/DDBJ databases">
        <title>16Stimator: statistical estimation of ribosomal gene copy numbers from draft genome assemblies.</title>
        <authorList>
            <person name="Perisin M.A."/>
            <person name="Vetter M."/>
            <person name="Gilbert J.A."/>
            <person name="Bergelson J."/>
        </authorList>
    </citation>
    <scope>NUCLEOTIDE SEQUENCE [LARGE SCALE GENOMIC DNA]</scope>
    <source>
        <strain evidence="1 2">MEP34</strain>
    </source>
</reference>
<dbReference type="SUPFAM" id="SSF88723">
    <property type="entry name" value="PIN domain-like"/>
    <property type="match status" value="1"/>
</dbReference>
<sequence length="140" mass="16250">MFKLSILHLSKDRQKKLKKKIEFLFDCNIRCHHLNERSCDIALGLFMKFQERITPKENIKNTINDLLILSTAIEKEMPILTMDKVLGEFAAKEHFGQVEAGPQTLKIDFSKQESISSNKNRESKGYINRGWSYSFLKGNL</sequence>
<dbReference type="InterPro" id="IPR029060">
    <property type="entry name" value="PIN-like_dom_sf"/>
</dbReference>
<evidence type="ECO:0008006" key="3">
    <source>
        <dbReference type="Google" id="ProtNLM"/>
    </source>
</evidence>
<dbReference type="EMBL" id="JXQY01000012">
    <property type="protein sequence ID" value="KIP94536.1"/>
    <property type="molecule type" value="Genomic_DNA"/>
</dbReference>